<accession>A0A0N7KY50</accession>
<dbReference type="AlphaFoldDB" id="A0A0N7KY50"/>
<reference evidence="1" key="1">
    <citation type="journal article" date="2015" name="Proc. Natl. Acad. Sci. U.S.A.">
        <title>Bacterial clade with the ribosomal RNA operon on a small plasmid rather than the chromosome.</title>
        <authorList>
            <person name="Anda M."/>
            <person name="Ohtsubo Y."/>
            <person name="Okubo T."/>
            <person name="Sugawara M."/>
            <person name="Nagata Y."/>
            <person name="Tsuda M."/>
            <person name="Minamisawa K."/>
            <person name="Mitsui H."/>
        </authorList>
    </citation>
    <scope>NUCLEOTIDE SEQUENCE</scope>
    <source>
        <strain evidence="1">JCM 14755</strain>
    </source>
</reference>
<proteinExistence type="predicted"/>
<dbReference type="EMBL" id="LC066377">
    <property type="protein sequence ID" value="BAT28737.1"/>
    <property type="molecule type" value="Genomic_DNA"/>
</dbReference>
<evidence type="ECO:0000313" key="1">
    <source>
        <dbReference type="EMBL" id="BAT28737.1"/>
    </source>
</evidence>
<name>A0A0N7KY50_9HYPH</name>
<protein>
    <submittedName>
        <fullName evidence="1">NAD-dependent formate dehydrogenase</fullName>
    </submittedName>
</protein>
<organism evidence="1">
    <name type="scientific">Aureimonas frigidaquae</name>
    <dbReference type="NCBI Taxonomy" id="424757"/>
    <lineage>
        <taxon>Bacteria</taxon>
        <taxon>Pseudomonadati</taxon>
        <taxon>Pseudomonadota</taxon>
        <taxon>Alphaproteobacteria</taxon>
        <taxon>Hyphomicrobiales</taxon>
        <taxon>Aurantimonadaceae</taxon>
        <taxon>Aureimonas</taxon>
    </lineage>
</organism>
<sequence length="84" mass="9431">MSNAIDISALMVERLYKPDVPYRIVERTVTAMRTYDCDPRLCIRELVAAAVAMGRVEDLREFTVACLKAAVPVCSSKEDEHNGR</sequence>